<feature type="transmembrane region" description="Helical" evidence="1">
    <location>
        <begin position="48"/>
        <end position="66"/>
    </location>
</feature>
<evidence type="ECO:0000313" key="2">
    <source>
        <dbReference type="EMBL" id="MCD7463387.1"/>
    </source>
</evidence>
<name>A0ABS8SWG7_DATST</name>
<dbReference type="EMBL" id="JACEIK010000881">
    <property type="protein sequence ID" value="MCD7463387.1"/>
    <property type="molecule type" value="Genomic_DNA"/>
</dbReference>
<protein>
    <submittedName>
        <fullName evidence="2">Uncharacterized protein</fullName>
    </submittedName>
</protein>
<organism evidence="2 3">
    <name type="scientific">Datura stramonium</name>
    <name type="common">Jimsonweed</name>
    <name type="synonym">Common thornapple</name>
    <dbReference type="NCBI Taxonomy" id="4076"/>
    <lineage>
        <taxon>Eukaryota</taxon>
        <taxon>Viridiplantae</taxon>
        <taxon>Streptophyta</taxon>
        <taxon>Embryophyta</taxon>
        <taxon>Tracheophyta</taxon>
        <taxon>Spermatophyta</taxon>
        <taxon>Magnoliopsida</taxon>
        <taxon>eudicotyledons</taxon>
        <taxon>Gunneridae</taxon>
        <taxon>Pentapetalae</taxon>
        <taxon>asterids</taxon>
        <taxon>lamiids</taxon>
        <taxon>Solanales</taxon>
        <taxon>Solanaceae</taxon>
        <taxon>Solanoideae</taxon>
        <taxon>Datureae</taxon>
        <taxon>Datura</taxon>
    </lineage>
</organism>
<gene>
    <name evidence="2" type="ORF">HAX54_050459</name>
</gene>
<dbReference type="Proteomes" id="UP000823775">
    <property type="component" value="Unassembled WGS sequence"/>
</dbReference>
<sequence>MATKPGNLTEWPWASLGNFKYLLLAPFVGHSIYSFFMGKEESQRDTSYIFILLYLLMRLVHHQIWISVSRYRTAKGDNRIVDKSIEFDQVDRERNWDDQIILNVLIFYIAYLKFAQTHHLPLWRTDGIIITALIHMGPVEFLYYWFHRALHHHFLYSRYHSHHHSSIVTEPVTGKLSSNIFLAFCIFAI</sequence>
<reference evidence="2 3" key="1">
    <citation type="journal article" date="2021" name="BMC Genomics">
        <title>Datura genome reveals duplications of psychoactive alkaloid biosynthetic genes and high mutation rate following tissue culture.</title>
        <authorList>
            <person name="Rajewski A."/>
            <person name="Carter-House D."/>
            <person name="Stajich J."/>
            <person name="Litt A."/>
        </authorList>
    </citation>
    <scope>NUCLEOTIDE SEQUENCE [LARGE SCALE GENOMIC DNA]</scope>
    <source>
        <strain evidence="2">AR-01</strain>
    </source>
</reference>
<keyword evidence="1" id="KW-0472">Membrane</keyword>
<keyword evidence="3" id="KW-1185">Reference proteome</keyword>
<proteinExistence type="predicted"/>
<dbReference type="PANTHER" id="PTHR11863">
    <property type="entry name" value="STEROL DESATURASE"/>
    <property type="match status" value="1"/>
</dbReference>
<keyword evidence="1" id="KW-0812">Transmembrane</keyword>
<keyword evidence="1" id="KW-1133">Transmembrane helix</keyword>
<evidence type="ECO:0000256" key="1">
    <source>
        <dbReference type="SAM" id="Phobius"/>
    </source>
</evidence>
<evidence type="ECO:0000313" key="3">
    <source>
        <dbReference type="Proteomes" id="UP000823775"/>
    </source>
</evidence>
<comment type="caution">
    <text evidence="2">The sequence shown here is derived from an EMBL/GenBank/DDBJ whole genome shotgun (WGS) entry which is preliminary data.</text>
</comment>
<feature type="transmembrane region" description="Helical" evidence="1">
    <location>
        <begin position="19"/>
        <end position="36"/>
    </location>
</feature>
<feature type="transmembrane region" description="Helical" evidence="1">
    <location>
        <begin position="127"/>
        <end position="146"/>
    </location>
</feature>
<feature type="transmembrane region" description="Helical" evidence="1">
    <location>
        <begin position="99"/>
        <end position="115"/>
    </location>
</feature>
<dbReference type="InterPro" id="IPR050307">
    <property type="entry name" value="Sterol_Desaturase_Related"/>
</dbReference>
<accession>A0ABS8SWG7</accession>